<dbReference type="KEGG" id="snw:BBN63_20850"/>
<feature type="region of interest" description="Disordered" evidence="1">
    <location>
        <begin position="44"/>
        <end position="78"/>
    </location>
</feature>
<gene>
    <name evidence="2" type="ORF">BBN63_20850</name>
</gene>
<feature type="compositionally biased region" description="Polar residues" evidence="1">
    <location>
        <begin position="44"/>
        <end position="59"/>
    </location>
</feature>
<dbReference type="AlphaFoldDB" id="A0A1U9QVL3"/>
<reference evidence="2 3" key="1">
    <citation type="submission" date="2016-11" db="EMBL/GenBank/DDBJ databases">
        <title>Complete genome sequence of Streptomyces niveus SCSIO 3406.</title>
        <authorList>
            <person name="Zhu Q."/>
            <person name="Cheng W."/>
            <person name="Song Y."/>
            <person name="Li Q."/>
            <person name="Ju J."/>
        </authorList>
    </citation>
    <scope>NUCLEOTIDE SEQUENCE [LARGE SCALE GENOMIC DNA]</scope>
    <source>
        <strain evidence="2 3">SCSIO 3406</strain>
    </source>
</reference>
<dbReference type="Proteomes" id="UP000189677">
    <property type="component" value="Chromosome"/>
</dbReference>
<protein>
    <submittedName>
        <fullName evidence="2">Uncharacterized protein</fullName>
    </submittedName>
</protein>
<keyword evidence="3" id="KW-1185">Reference proteome</keyword>
<organism evidence="2 3">
    <name type="scientific">Streptomyces niveus</name>
    <name type="common">Streptomyces spheroides</name>
    <dbReference type="NCBI Taxonomy" id="193462"/>
    <lineage>
        <taxon>Bacteria</taxon>
        <taxon>Bacillati</taxon>
        <taxon>Actinomycetota</taxon>
        <taxon>Actinomycetes</taxon>
        <taxon>Kitasatosporales</taxon>
        <taxon>Streptomycetaceae</taxon>
        <taxon>Streptomyces</taxon>
    </lineage>
</organism>
<sequence>MRTIAPESGRCRSPLAYMSLNTANAPVASTAVTSIRQRSVTPFQGTSLMSASATRSSAVSDRHSARTSPVRPSSATTVKVMPSAAIRPVILS</sequence>
<evidence type="ECO:0000313" key="2">
    <source>
        <dbReference type="EMBL" id="AQU68298.1"/>
    </source>
</evidence>
<accession>A0A1U9QVL3</accession>
<feature type="compositionally biased region" description="Polar residues" evidence="1">
    <location>
        <begin position="66"/>
        <end position="77"/>
    </location>
</feature>
<name>A0A1U9QVL3_STRNV</name>
<evidence type="ECO:0000256" key="1">
    <source>
        <dbReference type="SAM" id="MobiDB-lite"/>
    </source>
</evidence>
<evidence type="ECO:0000313" key="3">
    <source>
        <dbReference type="Proteomes" id="UP000189677"/>
    </source>
</evidence>
<proteinExistence type="predicted"/>
<dbReference type="EMBL" id="CP018047">
    <property type="protein sequence ID" value="AQU68298.1"/>
    <property type="molecule type" value="Genomic_DNA"/>
</dbReference>